<dbReference type="Pfam" id="PF03417">
    <property type="entry name" value="AAT"/>
    <property type="match status" value="1"/>
</dbReference>
<accession>A0A645H8Q0</accession>
<gene>
    <name evidence="2" type="ORF">SDC9_182380</name>
</gene>
<comment type="caution">
    <text evidence="2">The sequence shown here is derived from an EMBL/GenBank/DDBJ whole genome shotgun (WGS) entry which is preliminary data.</text>
</comment>
<evidence type="ECO:0000313" key="2">
    <source>
        <dbReference type="EMBL" id="MPN34886.1"/>
    </source>
</evidence>
<sequence>MIDELKKLPIASAQTFTVADSLGKIAVIESNPETLEVIYPKEGEDFVATAKNFNSEKLKCFRTPEDIDDWRSEERYFNAKTALELNRKDYSVAFAQKLLSGDYGFMCQYDRRKNADTVWSVVYDVKNCKIYRVEGNPSRKKFKEDNRMKFRN</sequence>
<dbReference type="InterPro" id="IPR005079">
    <property type="entry name" value="Peptidase_C45_hydrolase"/>
</dbReference>
<dbReference type="AlphaFoldDB" id="A0A645H8Q0"/>
<reference evidence="2" key="1">
    <citation type="submission" date="2019-08" db="EMBL/GenBank/DDBJ databases">
        <authorList>
            <person name="Kucharzyk K."/>
            <person name="Murdoch R.W."/>
            <person name="Higgins S."/>
            <person name="Loffler F."/>
        </authorList>
    </citation>
    <scope>NUCLEOTIDE SEQUENCE</scope>
</reference>
<name>A0A645H8Q0_9ZZZZ</name>
<organism evidence="2">
    <name type="scientific">bioreactor metagenome</name>
    <dbReference type="NCBI Taxonomy" id="1076179"/>
    <lineage>
        <taxon>unclassified sequences</taxon>
        <taxon>metagenomes</taxon>
        <taxon>ecological metagenomes</taxon>
    </lineage>
</organism>
<dbReference type="EMBL" id="VSSQ01088162">
    <property type="protein sequence ID" value="MPN34886.1"/>
    <property type="molecule type" value="Genomic_DNA"/>
</dbReference>
<protein>
    <recommendedName>
        <fullName evidence="1">Peptidase C45 hydrolase domain-containing protein</fullName>
    </recommendedName>
</protein>
<proteinExistence type="predicted"/>
<evidence type="ECO:0000259" key="1">
    <source>
        <dbReference type="Pfam" id="PF03417"/>
    </source>
</evidence>
<dbReference type="Gene3D" id="3.60.60.10">
    <property type="entry name" value="Penicillin V Acylase, Chain A"/>
    <property type="match status" value="1"/>
</dbReference>
<feature type="domain" description="Peptidase C45 hydrolase" evidence="1">
    <location>
        <begin position="3"/>
        <end position="138"/>
    </location>
</feature>